<dbReference type="PaxDb" id="166486-ERS852572_03461"/>
<dbReference type="Proteomes" id="UP000095350">
    <property type="component" value="Unassembled WGS sequence"/>
</dbReference>
<protein>
    <recommendedName>
        <fullName evidence="3">1,4-beta-xylanase</fullName>
    </recommendedName>
</protein>
<dbReference type="Pfam" id="PF22612">
    <property type="entry name" value="GH113"/>
    <property type="match status" value="1"/>
</dbReference>
<dbReference type="OrthoDB" id="9773531at2"/>
<organism evidence="1 2">
    <name type="scientific">Roseburia intestinalis</name>
    <dbReference type="NCBI Taxonomy" id="166486"/>
    <lineage>
        <taxon>Bacteria</taxon>
        <taxon>Bacillati</taxon>
        <taxon>Bacillota</taxon>
        <taxon>Clostridia</taxon>
        <taxon>Lachnospirales</taxon>
        <taxon>Lachnospiraceae</taxon>
        <taxon>Roseburia</taxon>
    </lineage>
</organism>
<name>A0A173VVJ8_9FIRM</name>
<dbReference type="EMBL" id="CYXZ01000037">
    <property type="protein sequence ID" value="CUN30187.1"/>
    <property type="molecule type" value="Genomic_DNA"/>
</dbReference>
<reference evidence="1 2" key="1">
    <citation type="submission" date="2015-09" db="EMBL/GenBank/DDBJ databases">
        <authorList>
            <consortium name="Pathogen Informatics"/>
        </authorList>
    </citation>
    <scope>NUCLEOTIDE SEQUENCE [LARGE SCALE GENOMIC DNA]</scope>
    <source>
        <strain evidence="1 2">2789STDY5834960</strain>
    </source>
</reference>
<dbReference type="RefSeq" id="WP_015561270.1">
    <property type="nucleotide sequence ID" value="NZ_CABIYH010000037.1"/>
</dbReference>
<evidence type="ECO:0000313" key="2">
    <source>
        <dbReference type="Proteomes" id="UP000095350"/>
    </source>
</evidence>
<evidence type="ECO:0008006" key="3">
    <source>
        <dbReference type="Google" id="ProtNLM"/>
    </source>
</evidence>
<accession>A0A173VVJ8</accession>
<dbReference type="Gene3D" id="3.20.20.80">
    <property type="entry name" value="Glycosidases"/>
    <property type="match status" value="1"/>
</dbReference>
<dbReference type="STRING" id="166486.ERS852572_03461"/>
<evidence type="ECO:0000313" key="1">
    <source>
        <dbReference type="EMBL" id="CUN30187.1"/>
    </source>
</evidence>
<proteinExistence type="predicted"/>
<gene>
    <name evidence="1" type="ORF">ERS852572_03461</name>
</gene>
<dbReference type="AlphaFoldDB" id="A0A173VVJ8"/>
<dbReference type="SUPFAM" id="SSF51445">
    <property type="entry name" value="(Trans)glycosidases"/>
    <property type="match status" value="1"/>
</dbReference>
<dbReference type="InterPro" id="IPR055151">
    <property type="entry name" value="GH113"/>
</dbReference>
<sequence>MEYICGVTFAPFACAGAFFKPGAKESLAMMKERTGANFVIFVPGGLQETPQSEEICFTSKATMEDDELIAMIEYAKEIGLRVALKPTVNCKNGTWRAHINFFDEDVPCEPKWGNWFTSYTAFQLHYAKIAEQYGCEMFIAGCEMVMSEHREAEWRKLLSDIRQVYHGLLSYNTDKYQEHRVNWWDAVDVISSSGYYPYGDWENQLDRIETVVNRFQKPFFFAETGCMSVKGSKEVPNDWCVRGDADPKGQAEWYEDMFTACSKRDWVGGMALWSWDAKLYQERSAKTRMDYEIYAKPAEKVVKKYYDIFNK</sequence>
<dbReference type="InterPro" id="IPR017853">
    <property type="entry name" value="GH"/>
</dbReference>